<evidence type="ECO:0000259" key="3">
    <source>
        <dbReference type="PROSITE" id="PS50977"/>
    </source>
</evidence>
<dbReference type="RefSeq" id="WP_167926831.1">
    <property type="nucleotide sequence ID" value="NZ_JAATVY010000014.1"/>
</dbReference>
<gene>
    <name evidence="4" type="ORF">HC031_19730</name>
</gene>
<feature type="DNA-binding region" description="H-T-H motif" evidence="2">
    <location>
        <begin position="48"/>
        <end position="67"/>
    </location>
</feature>
<keyword evidence="1 2" id="KW-0238">DNA-binding</keyword>
<evidence type="ECO:0000256" key="2">
    <source>
        <dbReference type="PROSITE-ProRule" id="PRU00335"/>
    </source>
</evidence>
<dbReference type="Gene3D" id="1.10.357.10">
    <property type="entry name" value="Tetracycline Repressor, domain 2"/>
    <property type="match status" value="1"/>
</dbReference>
<evidence type="ECO:0000256" key="1">
    <source>
        <dbReference type="ARBA" id="ARBA00023125"/>
    </source>
</evidence>
<comment type="caution">
    <text evidence="4">The sequence shown here is derived from an EMBL/GenBank/DDBJ whole genome shotgun (WGS) entry which is preliminary data.</text>
</comment>
<dbReference type="InterPro" id="IPR036271">
    <property type="entry name" value="Tet_transcr_reg_TetR-rel_C_sf"/>
</dbReference>
<feature type="domain" description="HTH tetR-type" evidence="3">
    <location>
        <begin position="25"/>
        <end position="85"/>
    </location>
</feature>
<dbReference type="PANTHER" id="PTHR30055:SF226">
    <property type="entry name" value="HTH-TYPE TRANSCRIPTIONAL REGULATOR PKSA"/>
    <property type="match status" value="1"/>
</dbReference>
<dbReference type="SUPFAM" id="SSF46689">
    <property type="entry name" value="Homeodomain-like"/>
    <property type="match status" value="1"/>
</dbReference>
<dbReference type="Pfam" id="PF00440">
    <property type="entry name" value="TetR_N"/>
    <property type="match status" value="1"/>
</dbReference>
<dbReference type="InterPro" id="IPR001647">
    <property type="entry name" value="HTH_TetR"/>
</dbReference>
<protein>
    <submittedName>
        <fullName evidence="4">Helix-turn-helix transcriptional regulator</fullName>
    </submittedName>
</protein>
<proteinExistence type="predicted"/>
<dbReference type="PROSITE" id="PS50977">
    <property type="entry name" value="HTH_TETR_2"/>
    <property type="match status" value="1"/>
</dbReference>
<dbReference type="PANTHER" id="PTHR30055">
    <property type="entry name" value="HTH-TYPE TRANSCRIPTIONAL REGULATOR RUTR"/>
    <property type="match status" value="1"/>
</dbReference>
<reference evidence="4 5" key="1">
    <citation type="submission" date="2020-03" db="EMBL/GenBank/DDBJ databases">
        <title>WGS of the type strain of Planosporangium spp.</title>
        <authorList>
            <person name="Thawai C."/>
        </authorList>
    </citation>
    <scope>NUCLEOTIDE SEQUENCE [LARGE SCALE GENOMIC DNA]</scope>
    <source>
        <strain evidence="4 5">TBRC 5610</strain>
    </source>
</reference>
<dbReference type="InterPro" id="IPR009057">
    <property type="entry name" value="Homeodomain-like_sf"/>
</dbReference>
<dbReference type="InterPro" id="IPR050109">
    <property type="entry name" value="HTH-type_TetR-like_transc_reg"/>
</dbReference>
<accession>A0ABX0Y3M1</accession>
<evidence type="ECO:0000313" key="5">
    <source>
        <dbReference type="Proteomes" id="UP000722989"/>
    </source>
</evidence>
<sequence>MSGRVQVIPTGRQRYHSALRQAQARATRAAVLDAATRLFAIEGFVRTTMQAIATEAGVAVETVYAQGSKTALLLTCVDRTLTGDDDDLPLIERTPFVNALTAGSQTEIVEAFVRLLIEIAERAGGLLVAFEHAAAADAKIAALWEQAEQRRRQDYRRLVEALATAGPLGQGWGVETATDALWATVNPRLAHVMLHQLTWTPDRLLNWIVGAVAAILPSTTDRSSR</sequence>
<evidence type="ECO:0000313" key="4">
    <source>
        <dbReference type="EMBL" id="NJC71929.1"/>
    </source>
</evidence>
<dbReference type="SUPFAM" id="SSF48498">
    <property type="entry name" value="Tetracyclin repressor-like, C-terminal domain"/>
    <property type="match status" value="1"/>
</dbReference>
<keyword evidence="5" id="KW-1185">Reference proteome</keyword>
<name>A0ABX0Y3M1_9ACTN</name>
<organism evidence="4 5">
    <name type="scientific">Planosporangium thailandense</name>
    <dbReference type="NCBI Taxonomy" id="765197"/>
    <lineage>
        <taxon>Bacteria</taxon>
        <taxon>Bacillati</taxon>
        <taxon>Actinomycetota</taxon>
        <taxon>Actinomycetes</taxon>
        <taxon>Micromonosporales</taxon>
        <taxon>Micromonosporaceae</taxon>
        <taxon>Planosporangium</taxon>
    </lineage>
</organism>
<dbReference type="Proteomes" id="UP000722989">
    <property type="component" value="Unassembled WGS sequence"/>
</dbReference>
<dbReference type="EMBL" id="JAATVY010000014">
    <property type="protein sequence ID" value="NJC71929.1"/>
    <property type="molecule type" value="Genomic_DNA"/>
</dbReference>